<protein>
    <recommendedName>
        <fullName evidence="2">YCII-related domain-containing protein</fullName>
    </recommendedName>
</protein>
<dbReference type="Proteomes" id="UP000294927">
    <property type="component" value="Unassembled WGS sequence"/>
</dbReference>
<comment type="similarity">
    <text evidence="1">Belongs to the YciI family.</text>
</comment>
<proteinExistence type="inferred from homology"/>
<sequence length="90" mass="9872">MALFLLTYGYNDADARAAHREEHVAYLNKLKDEGRLAVAGPYEDQTGGAIVLIADDQAGAETIVAGDPYTKNDVTKDRYLRQWKVTVGSV</sequence>
<dbReference type="EMBL" id="SOCP01000003">
    <property type="protein sequence ID" value="TDV54949.1"/>
    <property type="molecule type" value="Genomic_DNA"/>
</dbReference>
<keyword evidence="4" id="KW-1185">Reference proteome</keyword>
<dbReference type="PANTHER" id="PTHR37828">
    <property type="entry name" value="GSR2449 PROTEIN"/>
    <property type="match status" value="1"/>
</dbReference>
<dbReference type="AlphaFoldDB" id="A0A4R7VZG4"/>
<feature type="domain" description="YCII-related" evidence="2">
    <location>
        <begin position="6"/>
        <end position="84"/>
    </location>
</feature>
<evidence type="ECO:0000259" key="2">
    <source>
        <dbReference type="Pfam" id="PF03795"/>
    </source>
</evidence>
<reference evidence="3 4" key="1">
    <citation type="submission" date="2019-03" db="EMBL/GenBank/DDBJ databases">
        <title>Genomic Encyclopedia of Archaeal and Bacterial Type Strains, Phase II (KMG-II): from individual species to whole genera.</title>
        <authorList>
            <person name="Goeker M."/>
        </authorList>
    </citation>
    <scope>NUCLEOTIDE SEQUENCE [LARGE SCALE GENOMIC DNA]</scope>
    <source>
        <strain evidence="3 4">DSM 45499</strain>
    </source>
</reference>
<dbReference type="InterPro" id="IPR011008">
    <property type="entry name" value="Dimeric_a/b-barrel"/>
</dbReference>
<dbReference type="InterPro" id="IPR005545">
    <property type="entry name" value="YCII"/>
</dbReference>
<name>A0A4R7VZG4_9PSEU</name>
<accession>A0A4R7VZG4</accession>
<gene>
    <name evidence="3" type="ORF">CLV71_103190</name>
</gene>
<evidence type="ECO:0000313" key="4">
    <source>
        <dbReference type="Proteomes" id="UP000294927"/>
    </source>
</evidence>
<organism evidence="3 4">
    <name type="scientific">Actinophytocola oryzae</name>
    <dbReference type="NCBI Taxonomy" id="502181"/>
    <lineage>
        <taxon>Bacteria</taxon>
        <taxon>Bacillati</taxon>
        <taxon>Actinomycetota</taxon>
        <taxon>Actinomycetes</taxon>
        <taxon>Pseudonocardiales</taxon>
        <taxon>Pseudonocardiaceae</taxon>
    </lineage>
</organism>
<evidence type="ECO:0000313" key="3">
    <source>
        <dbReference type="EMBL" id="TDV54949.1"/>
    </source>
</evidence>
<dbReference type="Gene3D" id="3.30.70.1060">
    <property type="entry name" value="Dimeric alpha+beta barrel"/>
    <property type="match status" value="1"/>
</dbReference>
<comment type="caution">
    <text evidence="3">The sequence shown here is derived from an EMBL/GenBank/DDBJ whole genome shotgun (WGS) entry which is preliminary data.</text>
</comment>
<dbReference type="Pfam" id="PF03795">
    <property type="entry name" value="YCII"/>
    <property type="match status" value="1"/>
</dbReference>
<dbReference type="PANTHER" id="PTHR37828:SF1">
    <property type="entry name" value="YCII-RELATED DOMAIN-CONTAINING PROTEIN"/>
    <property type="match status" value="1"/>
</dbReference>
<dbReference type="RefSeq" id="WP_166664004.1">
    <property type="nucleotide sequence ID" value="NZ_SOCP01000003.1"/>
</dbReference>
<evidence type="ECO:0000256" key="1">
    <source>
        <dbReference type="ARBA" id="ARBA00007689"/>
    </source>
</evidence>
<dbReference type="SUPFAM" id="SSF54909">
    <property type="entry name" value="Dimeric alpha+beta barrel"/>
    <property type="match status" value="1"/>
</dbReference>